<evidence type="ECO:0000313" key="2">
    <source>
        <dbReference type="EnsemblMetazoa" id="HelroP158996"/>
    </source>
</evidence>
<dbReference type="Proteomes" id="UP000015101">
    <property type="component" value="Unassembled WGS sequence"/>
</dbReference>
<reference evidence="3" key="1">
    <citation type="submission" date="2012-12" db="EMBL/GenBank/DDBJ databases">
        <authorList>
            <person name="Hellsten U."/>
            <person name="Grimwood J."/>
            <person name="Chapman J.A."/>
            <person name="Shapiro H."/>
            <person name="Aerts A."/>
            <person name="Otillar R.P."/>
            <person name="Terry A.Y."/>
            <person name="Boore J.L."/>
            <person name="Simakov O."/>
            <person name="Marletaz F."/>
            <person name="Cho S.-J."/>
            <person name="Edsinger-Gonzales E."/>
            <person name="Havlak P."/>
            <person name="Kuo D.-H."/>
            <person name="Larsson T."/>
            <person name="Lv J."/>
            <person name="Arendt D."/>
            <person name="Savage R."/>
            <person name="Osoegawa K."/>
            <person name="de Jong P."/>
            <person name="Lindberg D.R."/>
            <person name="Seaver E.C."/>
            <person name="Weisblat D.A."/>
            <person name="Putnam N.H."/>
            <person name="Grigoriev I.V."/>
            <person name="Rokhsar D.S."/>
        </authorList>
    </citation>
    <scope>NUCLEOTIDE SEQUENCE</scope>
</reference>
<reference evidence="2" key="3">
    <citation type="submission" date="2015-06" db="UniProtKB">
        <authorList>
            <consortium name="EnsemblMetazoa"/>
        </authorList>
    </citation>
    <scope>IDENTIFICATION</scope>
</reference>
<dbReference type="HOGENOM" id="CLU_1442539_0_0_1"/>
<organism evidence="2 3">
    <name type="scientific">Helobdella robusta</name>
    <name type="common">Californian leech</name>
    <dbReference type="NCBI Taxonomy" id="6412"/>
    <lineage>
        <taxon>Eukaryota</taxon>
        <taxon>Metazoa</taxon>
        <taxon>Spiralia</taxon>
        <taxon>Lophotrochozoa</taxon>
        <taxon>Annelida</taxon>
        <taxon>Clitellata</taxon>
        <taxon>Hirudinea</taxon>
        <taxon>Rhynchobdellida</taxon>
        <taxon>Glossiphoniidae</taxon>
        <taxon>Helobdella</taxon>
    </lineage>
</organism>
<dbReference type="AlphaFoldDB" id="T1ENG8"/>
<dbReference type="RefSeq" id="XP_009009182.1">
    <property type="nucleotide sequence ID" value="XM_009010934.1"/>
</dbReference>
<dbReference type="CTD" id="20198118"/>
<proteinExistence type="predicted"/>
<dbReference type="EnsemblMetazoa" id="HelroT158996">
    <property type="protein sequence ID" value="HelroP158996"/>
    <property type="gene ID" value="HelroG158996"/>
</dbReference>
<dbReference type="EMBL" id="AMQM01000171">
    <property type="status" value="NOT_ANNOTATED_CDS"/>
    <property type="molecule type" value="Genomic_DNA"/>
</dbReference>
<dbReference type="EMBL" id="KB095811">
    <property type="protein sequence ID" value="ESO12462.1"/>
    <property type="molecule type" value="Genomic_DNA"/>
</dbReference>
<accession>T1ENG8</accession>
<name>T1ENG8_HELRO</name>
<dbReference type="GeneID" id="20198118"/>
<keyword evidence="3" id="KW-1185">Reference proteome</keyword>
<reference evidence="1 3" key="2">
    <citation type="journal article" date="2013" name="Nature">
        <title>Insights into bilaterian evolution from three spiralian genomes.</title>
        <authorList>
            <person name="Simakov O."/>
            <person name="Marletaz F."/>
            <person name="Cho S.J."/>
            <person name="Edsinger-Gonzales E."/>
            <person name="Havlak P."/>
            <person name="Hellsten U."/>
            <person name="Kuo D.H."/>
            <person name="Larsson T."/>
            <person name="Lv J."/>
            <person name="Arendt D."/>
            <person name="Savage R."/>
            <person name="Osoegawa K."/>
            <person name="de Jong P."/>
            <person name="Grimwood J."/>
            <person name="Chapman J.A."/>
            <person name="Shapiro H."/>
            <person name="Aerts A."/>
            <person name="Otillar R.P."/>
            <person name="Terry A.Y."/>
            <person name="Boore J.L."/>
            <person name="Grigoriev I.V."/>
            <person name="Lindberg D.R."/>
            <person name="Seaver E.C."/>
            <person name="Weisblat D.A."/>
            <person name="Putnam N.H."/>
            <person name="Rokhsar D.S."/>
        </authorList>
    </citation>
    <scope>NUCLEOTIDE SEQUENCE</scope>
</reference>
<dbReference type="KEGG" id="hro:HELRODRAFT_158996"/>
<evidence type="ECO:0000313" key="3">
    <source>
        <dbReference type="Proteomes" id="UP000015101"/>
    </source>
</evidence>
<evidence type="ECO:0000313" key="1">
    <source>
        <dbReference type="EMBL" id="ESO12462.1"/>
    </source>
</evidence>
<sequence>MVVSIQLREINKTNAEKLQKSEPMEIASCVRNYTNEYRIQQRTLGPQIAQQKQKNEADSFSQNPRPVFTGPVCQSVGFRTNLACFHWAVESGRLSHNQGPVFTGPSSLIKKLYIKAKLDFVSGVFKHKNFQVQKLVWFIIKANVVHGRQELPGASLGGCGGCGPHRVTPSQEDIISCHVEVEFIQQKG</sequence>
<protein>
    <submittedName>
        <fullName evidence="1 2">Uncharacterized protein</fullName>
    </submittedName>
</protein>
<gene>
    <name evidence="2" type="primary">20198118</name>
    <name evidence="1" type="ORF">HELRODRAFT_158996</name>
</gene>
<dbReference type="InParanoid" id="T1ENG8"/>